<sequence length="182" mass="21513">MDNKFEELLILNKKMAAFSKEWWYEEVVFTFPWWVVLVTLILPWLLWWKFVDRRRIKEISIIGFFIMITSYLLDQMGASLSLWTYKVTPTPLAREVFDPADLAILPVFYMLIYQYFSSWKNYIIAQIGLALFAAYIGGNLFQWLGIYLIINWKHIYSVPIYILLGLVAKLLVHGLNALEKSN</sequence>
<evidence type="ECO:0000313" key="2">
    <source>
        <dbReference type="EMBL" id="MBE4909169.1"/>
    </source>
</evidence>
<accession>A0ABR9QKZ5</accession>
<proteinExistence type="predicted"/>
<dbReference type="EMBL" id="JADCLJ010000021">
    <property type="protein sequence ID" value="MBE4909169.1"/>
    <property type="molecule type" value="Genomic_DNA"/>
</dbReference>
<gene>
    <name evidence="2" type="ORF">IMZ08_13970</name>
</gene>
<evidence type="ECO:0000313" key="3">
    <source>
        <dbReference type="Proteomes" id="UP001516662"/>
    </source>
</evidence>
<feature type="transmembrane region" description="Helical" evidence="1">
    <location>
        <begin position="59"/>
        <end position="84"/>
    </location>
</feature>
<comment type="caution">
    <text evidence="2">The sequence shown here is derived from an EMBL/GenBank/DDBJ whole genome shotgun (WGS) entry which is preliminary data.</text>
</comment>
<protein>
    <submittedName>
        <fullName evidence="2">Uncharacterized protein</fullName>
    </submittedName>
</protein>
<dbReference type="InterPro" id="IPR048147">
    <property type="entry name" value="CBO0543-like"/>
</dbReference>
<feature type="transmembrane region" description="Helical" evidence="1">
    <location>
        <begin position="156"/>
        <end position="178"/>
    </location>
</feature>
<feature type="transmembrane region" description="Helical" evidence="1">
    <location>
        <begin position="96"/>
        <end position="116"/>
    </location>
</feature>
<feature type="transmembrane region" description="Helical" evidence="1">
    <location>
        <begin position="128"/>
        <end position="150"/>
    </location>
</feature>
<feature type="transmembrane region" description="Helical" evidence="1">
    <location>
        <begin position="27"/>
        <end position="47"/>
    </location>
</feature>
<organism evidence="2 3">
    <name type="scientific">Litchfieldia luteola</name>
    <dbReference type="NCBI Taxonomy" id="682179"/>
    <lineage>
        <taxon>Bacteria</taxon>
        <taxon>Bacillati</taxon>
        <taxon>Bacillota</taxon>
        <taxon>Bacilli</taxon>
        <taxon>Bacillales</taxon>
        <taxon>Bacillaceae</taxon>
        <taxon>Litchfieldia</taxon>
    </lineage>
</organism>
<name>A0ABR9QKZ5_9BACI</name>
<dbReference type="RefSeq" id="WP_193537531.1">
    <property type="nucleotide sequence ID" value="NZ_JADCLJ010000021.1"/>
</dbReference>
<dbReference type="Proteomes" id="UP001516662">
    <property type="component" value="Unassembled WGS sequence"/>
</dbReference>
<dbReference type="NCBIfam" id="NF041644">
    <property type="entry name" value="CBO0543_fam"/>
    <property type="match status" value="1"/>
</dbReference>
<keyword evidence="1" id="KW-0812">Transmembrane</keyword>
<evidence type="ECO:0000256" key="1">
    <source>
        <dbReference type="SAM" id="Phobius"/>
    </source>
</evidence>
<keyword evidence="1" id="KW-0472">Membrane</keyword>
<reference evidence="2 3" key="1">
    <citation type="submission" date="2020-10" db="EMBL/GenBank/DDBJ databases">
        <title>Bacillus sp. HD4P25, an endophyte from a halophyte.</title>
        <authorList>
            <person name="Sun J.-Q."/>
        </authorList>
    </citation>
    <scope>NUCLEOTIDE SEQUENCE [LARGE SCALE GENOMIC DNA]</scope>
    <source>
        <strain evidence="2 3">YIM 93174</strain>
    </source>
</reference>
<keyword evidence="3" id="KW-1185">Reference proteome</keyword>
<keyword evidence="1" id="KW-1133">Transmembrane helix</keyword>